<feature type="transmembrane region" description="Helical" evidence="1">
    <location>
        <begin position="390"/>
        <end position="418"/>
    </location>
</feature>
<sequence length="531" mass="54871">MSAHATDAVVGTGPLTRLVLRRDRVRLPLWLIGITVLTGVSARAVAALYDTPAERAGYAATVQDSAVSRLFGGVPRGVDTIGGILAFEIGSVASVTVALMAVFLVVRHTRGEEESGRAELVRSTVTGRHAALLSTVVVSLAACVAAAALVAGIMALSGADPGPSVLFGCGVGGVGLVFTSLTAVAVQVAASTRRALGIALAALLAFFLLRGYGALDGTWWTWTSPFGWQDELRPFGDGARWWPLALSLAGTVVALLVAAWLAAHRDFGAGLVAERAGPARARAWLATPWGLALREQRGLMAAWAAGLVVTAAVFGAVGNEVRELVESNAAVASILGGTDDVVLGYLSYVVTFLGVLVSAFAVASALRLRHGEVAGQAQTVLATGVSRDRWAWSAIAVTVAGVVGVAAVVALTFGVFHALVTGEVDMIPRLWGAVMATVPAMLLLASVVVALHGWLPRWTLLAWAGPMWAFIQAYLGDLLDLPGWIAGLSPFEHLPALPAESFEAGPALVQTAVAVALTVVGVAGLRRRDLS</sequence>
<feature type="transmembrane region" description="Helical" evidence="1">
    <location>
        <begin position="430"/>
        <end position="451"/>
    </location>
</feature>
<feature type="transmembrane region" description="Helical" evidence="1">
    <location>
        <begin position="165"/>
        <end position="188"/>
    </location>
</feature>
<keyword evidence="1" id="KW-0472">Membrane</keyword>
<protein>
    <recommendedName>
        <fullName evidence="4">ABC-2 type transport system permease protein</fullName>
    </recommendedName>
</protein>
<dbReference type="Proteomes" id="UP000515871">
    <property type="component" value="Chromosome"/>
</dbReference>
<feature type="transmembrane region" description="Helical" evidence="1">
    <location>
        <begin position="507"/>
        <end position="525"/>
    </location>
</feature>
<keyword evidence="1" id="KW-1133">Transmembrane helix</keyword>
<feature type="transmembrane region" description="Helical" evidence="1">
    <location>
        <begin position="458"/>
        <end position="475"/>
    </location>
</feature>
<feature type="transmembrane region" description="Helical" evidence="1">
    <location>
        <begin position="345"/>
        <end position="369"/>
    </location>
</feature>
<feature type="transmembrane region" description="Helical" evidence="1">
    <location>
        <begin position="130"/>
        <end position="159"/>
    </location>
</feature>
<organism evidence="2 3">
    <name type="scientific">Aeromicrobium senzhongii</name>
    <dbReference type="NCBI Taxonomy" id="2663859"/>
    <lineage>
        <taxon>Bacteria</taxon>
        <taxon>Bacillati</taxon>
        <taxon>Actinomycetota</taxon>
        <taxon>Actinomycetes</taxon>
        <taxon>Propionibacteriales</taxon>
        <taxon>Nocardioidaceae</taxon>
        <taxon>Aeromicrobium</taxon>
    </lineage>
</organism>
<feature type="transmembrane region" description="Helical" evidence="1">
    <location>
        <begin position="27"/>
        <end position="49"/>
    </location>
</feature>
<evidence type="ECO:0000313" key="3">
    <source>
        <dbReference type="Proteomes" id="UP000515871"/>
    </source>
</evidence>
<evidence type="ECO:0000256" key="1">
    <source>
        <dbReference type="SAM" id="Phobius"/>
    </source>
</evidence>
<evidence type="ECO:0008006" key="4">
    <source>
        <dbReference type="Google" id="ProtNLM"/>
    </source>
</evidence>
<feature type="transmembrane region" description="Helical" evidence="1">
    <location>
        <begin position="195"/>
        <end position="215"/>
    </location>
</feature>
<keyword evidence="3" id="KW-1185">Reference proteome</keyword>
<name>A0ABX6SRF1_9ACTN</name>
<reference evidence="2 3" key="1">
    <citation type="submission" date="2020-08" db="EMBL/GenBank/DDBJ databases">
        <title>Novel species in genus Aeromicrobium.</title>
        <authorList>
            <person name="Zhang G."/>
        </authorList>
    </citation>
    <scope>NUCLEOTIDE SEQUENCE [LARGE SCALE GENOMIC DNA]</scope>
    <source>
        <strain evidence="3">zg-629</strain>
    </source>
</reference>
<keyword evidence="1" id="KW-0812">Transmembrane</keyword>
<dbReference type="EMBL" id="CP060587">
    <property type="protein sequence ID" value="QNL93959.1"/>
    <property type="molecule type" value="Genomic_DNA"/>
</dbReference>
<gene>
    <name evidence="2" type="ORF">H9L21_12780</name>
</gene>
<evidence type="ECO:0000313" key="2">
    <source>
        <dbReference type="EMBL" id="QNL93959.1"/>
    </source>
</evidence>
<dbReference type="RefSeq" id="WP_154596582.1">
    <property type="nucleotide sequence ID" value="NZ_CP060587.1"/>
</dbReference>
<proteinExistence type="predicted"/>
<feature type="transmembrane region" description="Helical" evidence="1">
    <location>
        <begin position="81"/>
        <end position="106"/>
    </location>
</feature>
<feature type="transmembrane region" description="Helical" evidence="1">
    <location>
        <begin position="241"/>
        <end position="263"/>
    </location>
</feature>
<accession>A0ABX6SRF1</accession>
<feature type="transmembrane region" description="Helical" evidence="1">
    <location>
        <begin position="299"/>
        <end position="318"/>
    </location>
</feature>